<dbReference type="Proteomes" id="UP000248764">
    <property type="component" value="Unassembled WGS sequence"/>
</dbReference>
<comment type="caution">
    <text evidence="1">The sequence shown here is derived from an EMBL/GenBank/DDBJ whole genome shotgun (WGS) entry which is preliminary data.</text>
</comment>
<evidence type="ECO:0000313" key="1">
    <source>
        <dbReference type="EMBL" id="PZF81913.1"/>
    </source>
</evidence>
<sequence>MVSTSTTDRRDVIVRSVFLSDNVGEMVAWHDVEGPAIDIHLEPLDSGQRVDLSITPAEARIVAGQLAEIAAIAQRAGWTPAVLAEVRERFLPGLTDEQIIERLDALADRLDGGVLGHRGHVDWRAGRMLVAETGAELLDRADTAVGEAERHLAGYRQAVERLGAVKAELDQVRRFYRAESEVA</sequence>
<accession>A0A2W2CNV0</accession>
<keyword evidence="2" id="KW-1185">Reference proteome</keyword>
<reference evidence="1 2" key="1">
    <citation type="submission" date="2018-01" db="EMBL/GenBank/DDBJ databases">
        <title>Draft genome sequence of Jiangella sp. GTF31.</title>
        <authorList>
            <person name="Sahin N."/>
            <person name="Ay H."/>
            <person name="Saygin H."/>
        </authorList>
    </citation>
    <scope>NUCLEOTIDE SEQUENCE [LARGE SCALE GENOMIC DNA]</scope>
    <source>
        <strain evidence="1 2">GTF31</strain>
    </source>
</reference>
<protein>
    <submittedName>
        <fullName evidence="1">Uncharacterized protein</fullName>
    </submittedName>
</protein>
<dbReference type="EMBL" id="POTW01000048">
    <property type="protein sequence ID" value="PZF81913.1"/>
    <property type="molecule type" value="Genomic_DNA"/>
</dbReference>
<dbReference type="AlphaFoldDB" id="A0A2W2CNV0"/>
<dbReference type="RefSeq" id="WP_111256220.1">
    <property type="nucleotide sequence ID" value="NZ_POTW01000048.1"/>
</dbReference>
<proteinExistence type="predicted"/>
<name>A0A2W2CNV0_9ACTN</name>
<gene>
    <name evidence="1" type="ORF">C1I92_18985</name>
</gene>
<evidence type="ECO:0000313" key="2">
    <source>
        <dbReference type="Proteomes" id="UP000248764"/>
    </source>
</evidence>
<organism evidence="1 2">
    <name type="scientific">Jiangella anatolica</name>
    <dbReference type="NCBI Taxonomy" id="2670374"/>
    <lineage>
        <taxon>Bacteria</taxon>
        <taxon>Bacillati</taxon>
        <taxon>Actinomycetota</taxon>
        <taxon>Actinomycetes</taxon>
        <taxon>Jiangellales</taxon>
        <taxon>Jiangellaceae</taxon>
        <taxon>Jiangella</taxon>
    </lineage>
</organism>